<sequence length="116" mass="12530">MDDDPWGMSLLQGDEWDAFASQLDDDSPMPSPIGEGSSNLSPPTAVQESAIAQESPDRAEKATGNSEETFKLKETEAEVEARLAKEMSSSMNTALWIQAAILGVVASIAVHHWLKK</sequence>
<feature type="transmembrane region" description="Helical" evidence="2">
    <location>
        <begin position="95"/>
        <end position="114"/>
    </location>
</feature>
<proteinExistence type="predicted"/>
<dbReference type="GeneID" id="41975216"/>
<organism evidence="3 4">
    <name type="scientific">Thyridium curvatum</name>
    <dbReference type="NCBI Taxonomy" id="1093900"/>
    <lineage>
        <taxon>Eukaryota</taxon>
        <taxon>Fungi</taxon>
        <taxon>Dikarya</taxon>
        <taxon>Ascomycota</taxon>
        <taxon>Pezizomycotina</taxon>
        <taxon>Sordariomycetes</taxon>
        <taxon>Sordariomycetidae</taxon>
        <taxon>Thyridiales</taxon>
        <taxon>Thyridiaceae</taxon>
        <taxon>Thyridium</taxon>
    </lineage>
</organism>
<evidence type="ECO:0000313" key="4">
    <source>
        <dbReference type="Proteomes" id="UP000319257"/>
    </source>
</evidence>
<dbReference type="EMBL" id="SKBQ01000048">
    <property type="protein sequence ID" value="TPX11558.1"/>
    <property type="molecule type" value="Genomic_DNA"/>
</dbReference>
<keyword evidence="2" id="KW-1133">Transmembrane helix</keyword>
<name>A0A507B3U3_9PEZI</name>
<comment type="caution">
    <text evidence="3">The sequence shown here is derived from an EMBL/GenBank/DDBJ whole genome shotgun (WGS) entry which is preliminary data.</text>
</comment>
<evidence type="ECO:0000256" key="2">
    <source>
        <dbReference type="SAM" id="Phobius"/>
    </source>
</evidence>
<keyword evidence="4" id="KW-1185">Reference proteome</keyword>
<dbReference type="InParanoid" id="A0A507B3U3"/>
<evidence type="ECO:0000256" key="1">
    <source>
        <dbReference type="SAM" id="MobiDB-lite"/>
    </source>
</evidence>
<dbReference type="AlphaFoldDB" id="A0A507B3U3"/>
<evidence type="ECO:0000313" key="3">
    <source>
        <dbReference type="EMBL" id="TPX11558.1"/>
    </source>
</evidence>
<protein>
    <submittedName>
        <fullName evidence="3">Uncharacterized protein</fullName>
    </submittedName>
</protein>
<keyword evidence="2" id="KW-0812">Transmembrane</keyword>
<feature type="compositionally biased region" description="Polar residues" evidence="1">
    <location>
        <begin position="36"/>
        <end position="52"/>
    </location>
</feature>
<gene>
    <name evidence="3" type="ORF">E0L32_007769</name>
</gene>
<accession>A0A507B3U3</accession>
<dbReference type="RefSeq" id="XP_030993269.1">
    <property type="nucleotide sequence ID" value="XM_031142549.1"/>
</dbReference>
<keyword evidence="2" id="KW-0472">Membrane</keyword>
<reference evidence="3 4" key="1">
    <citation type="submission" date="2019-06" db="EMBL/GenBank/DDBJ databases">
        <title>Draft genome sequence of the filamentous fungus Phialemoniopsis curvata isolated from diesel fuel.</title>
        <authorList>
            <person name="Varaljay V.A."/>
            <person name="Lyon W.J."/>
            <person name="Crouch A.L."/>
            <person name="Drake C.E."/>
            <person name="Hollomon J.M."/>
            <person name="Nadeau L.J."/>
            <person name="Nunn H.S."/>
            <person name="Stevenson B.S."/>
            <person name="Bojanowski C.L."/>
            <person name="Crookes-Goodson W.J."/>
        </authorList>
    </citation>
    <scope>NUCLEOTIDE SEQUENCE [LARGE SCALE GENOMIC DNA]</scope>
    <source>
        <strain evidence="3 4">D216</strain>
    </source>
</reference>
<dbReference type="Proteomes" id="UP000319257">
    <property type="component" value="Unassembled WGS sequence"/>
</dbReference>
<feature type="region of interest" description="Disordered" evidence="1">
    <location>
        <begin position="21"/>
        <end position="70"/>
    </location>
</feature>